<feature type="transmembrane region" description="Helical" evidence="1">
    <location>
        <begin position="94"/>
        <end position="117"/>
    </location>
</feature>
<comment type="caution">
    <text evidence="2">The sequence shown here is derived from an EMBL/GenBank/DDBJ whole genome shotgun (WGS) entry which is preliminary data.</text>
</comment>
<reference evidence="2" key="1">
    <citation type="submission" date="2023-06" db="EMBL/GenBank/DDBJ databases">
        <title>Genome-scale phylogeny and comparative genomics of the fungal order Sordariales.</title>
        <authorList>
            <consortium name="Lawrence Berkeley National Laboratory"/>
            <person name="Hensen N."/>
            <person name="Bonometti L."/>
            <person name="Westerberg I."/>
            <person name="Brannstrom I.O."/>
            <person name="Guillou S."/>
            <person name="Cros-Aarteil S."/>
            <person name="Calhoun S."/>
            <person name="Haridas S."/>
            <person name="Kuo A."/>
            <person name="Mondo S."/>
            <person name="Pangilinan J."/>
            <person name="Riley R."/>
            <person name="Labutti K."/>
            <person name="Andreopoulos B."/>
            <person name="Lipzen A."/>
            <person name="Chen C."/>
            <person name="Yanf M."/>
            <person name="Daum C."/>
            <person name="Ng V."/>
            <person name="Clum A."/>
            <person name="Steindorff A."/>
            <person name="Ohm R."/>
            <person name="Martin F."/>
            <person name="Silar P."/>
            <person name="Natvig D."/>
            <person name="Lalanne C."/>
            <person name="Gautier V."/>
            <person name="Ament-Velasquez S.L."/>
            <person name="Kruys A."/>
            <person name="Hutchinson M.I."/>
            <person name="Powell A.J."/>
            <person name="Barry K."/>
            <person name="Miller A.N."/>
            <person name="Grigoriev I.V."/>
            <person name="Debuchy R."/>
            <person name="Gladieux P."/>
            <person name="Thoren M.H."/>
            <person name="Johannesson H."/>
        </authorList>
    </citation>
    <scope>NUCLEOTIDE SEQUENCE</scope>
    <source>
        <strain evidence="2">SMH2532-1</strain>
    </source>
</reference>
<dbReference type="AlphaFoldDB" id="A0AA40CMY5"/>
<name>A0AA40CMY5_9PEZI</name>
<organism evidence="2 3">
    <name type="scientific">Cercophora newfieldiana</name>
    <dbReference type="NCBI Taxonomy" id="92897"/>
    <lineage>
        <taxon>Eukaryota</taxon>
        <taxon>Fungi</taxon>
        <taxon>Dikarya</taxon>
        <taxon>Ascomycota</taxon>
        <taxon>Pezizomycotina</taxon>
        <taxon>Sordariomycetes</taxon>
        <taxon>Sordariomycetidae</taxon>
        <taxon>Sordariales</taxon>
        <taxon>Lasiosphaeriaceae</taxon>
        <taxon>Cercophora</taxon>
    </lineage>
</organism>
<protein>
    <submittedName>
        <fullName evidence="2">Uncharacterized protein</fullName>
    </submittedName>
</protein>
<feature type="transmembrane region" description="Helical" evidence="1">
    <location>
        <begin position="258"/>
        <end position="283"/>
    </location>
</feature>
<keyword evidence="3" id="KW-1185">Reference proteome</keyword>
<proteinExistence type="predicted"/>
<sequence>MATCDFTTLADLESLDGLSPPAITQRAKDCPVICQILLGEGNPDLFGTGVFLSYALSFTLALIYGPYVFIFAHLRSFGLHKSKKPTQYRFFTRLAFFLLDHQSLALWSQLLFALAIATACAVRRQDPDLTSYESTTILSVTYINFSISLISWPSIFRPVEKARLFVVLVIVQVGLTYYLATTPPARSRVQWVVLDECIIPIGKNLLRGRAGISVGLLALQGGLLAAWGGLFWRAERGRSRHVLIDNARTRHERLWTRLAIGYILLTMVSFSALVIGGSVYIMYLRQLAVQRGALRALTLLRESEWGLGQIIAPFTWAPLIIDLGACVTHACGTGPLPDRDCEQNCDTCKRVEMAVLTRRVEISEDVENRKSSK</sequence>
<accession>A0AA40CMY5</accession>
<feature type="transmembrane region" description="Helical" evidence="1">
    <location>
        <begin position="210"/>
        <end position="232"/>
    </location>
</feature>
<feature type="transmembrane region" description="Helical" evidence="1">
    <location>
        <begin position="137"/>
        <end position="155"/>
    </location>
</feature>
<dbReference type="Proteomes" id="UP001174936">
    <property type="component" value="Unassembled WGS sequence"/>
</dbReference>
<keyword evidence="1" id="KW-0472">Membrane</keyword>
<evidence type="ECO:0000313" key="3">
    <source>
        <dbReference type="Proteomes" id="UP001174936"/>
    </source>
</evidence>
<gene>
    <name evidence="2" type="ORF">B0T16DRAFT_460519</name>
</gene>
<keyword evidence="1" id="KW-1133">Transmembrane helix</keyword>
<dbReference type="EMBL" id="JAULSV010000005">
    <property type="protein sequence ID" value="KAK0644465.1"/>
    <property type="molecule type" value="Genomic_DNA"/>
</dbReference>
<feature type="transmembrane region" description="Helical" evidence="1">
    <location>
        <begin position="51"/>
        <end position="74"/>
    </location>
</feature>
<evidence type="ECO:0000256" key="1">
    <source>
        <dbReference type="SAM" id="Phobius"/>
    </source>
</evidence>
<evidence type="ECO:0000313" key="2">
    <source>
        <dbReference type="EMBL" id="KAK0644465.1"/>
    </source>
</evidence>
<keyword evidence="1" id="KW-0812">Transmembrane</keyword>
<feature type="transmembrane region" description="Helical" evidence="1">
    <location>
        <begin position="162"/>
        <end position="180"/>
    </location>
</feature>